<dbReference type="Gene3D" id="3.40.50.300">
    <property type="entry name" value="P-loop containing nucleotide triphosphate hydrolases"/>
    <property type="match status" value="1"/>
</dbReference>
<reference evidence="5 6" key="1">
    <citation type="submission" date="2021-05" db="EMBL/GenBank/DDBJ databases">
        <title>A Polyphasic approach of four new species of the genus Ohtaekwangia: Ohtaekwangia histidinii sp. nov., Ohtaekwangia cretensis sp. nov., Ohtaekwangia indiensis sp. nov., Ohtaekwangia reichenbachii sp. nov. from diverse environment.</title>
        <authorList>
            <person name="Octaviana S."/>
        </authorList>
    </citation>
    <scope>NUCLEOTIDE SEQUENCE [LARGE SCALE GENOMIC DNA]</scope>
    <source>
        <strain evidence="5 6">PWU37</strain>
    </source>
</reference>
<comment type="caution">
    <text evidence="5">The sequence shown here is derived from an EMBL/GenBank/DDBJ whole genome shotgun (WGS) entry which is preliminary data.</text>
</comment>
<sequence>MTGAPSPIQLQNVSFDYDTAPLLRDVSYTFAAHAVTAVLGRSGSGKSTMLELVNGMLRPKAGTVAVFGKPLDYAQVYALRSQIGYVVQSAALFPHMTVGRNISLSGVVQGQARDVLSARVRTLLAMAQLPEAYADKYPYELSGGEQQRVSVCRAMFLNPPILLMDEPFSALDYGTKQAIYAHFQAWQTAEPRTVILVTHDWEEAKQLADTFVWIDDGRIRSHGNKEELDRWKEEYQAHL</sequence>
<dbReference type="SMART" id="SM00382">
    <property type="entry name" value="AAA"/>
    <property type="match status" value="1"/>
</dbReference>
<gene>
    <name evidence="5" type="ORF">KK078_08600</name>
</gene>
<evidence type="ECO:0000256" key="1">
    <source>
        <dbReference type="ARBA" id="ARBA00022448"/>
    </source>
</evidence>
<proteinExistence type="predicted"/>
<dbReference type="PANTHER" id="PTHR42781:SF4">
    <property type="entry name" value="SPERMIDINE_PUTRESCINE IMPORT ATP-BINDING PROTEIN POTA"/>
    <property type="match status" value="1"/>
</dbReference>
<keyword evidence="1" id="KW-0813">Transport</keyword>
<dbReference type="PANTHER" id="PTHR42781">
    <property type="entry name" value="SPERMIDINE/PUTRESCINE IMPORT ATP-BINDING PROTEIN POTA"/>
    <property type="match status" value="1"/>
</dbReference>
<dbReference type="InterPro" id="IPR027417">
    <property type="entry name" value="P-loop_NTPase"/>
</dbReference>
<dbReference type="Proteomes" id="UP001319180">
    <property type="component" value="Unassembled WGS sequence"/>
</dbReference>
<dbReference type="InterPro" id="IPR003593">
    <property type="entry name" value="AAA+_ATPase"/>
</dbReference>
<dbReference type="InterPro" id="IPR050093">
    <property type="entry name" value="ABC_SmlMolc_Importer"/>
</dbReference>
<evidence type="ECO:0000313" key="6">
    <source>
        <dbReference type="Proteomes" id="UP001319180"/>
    </source>
</evidence>
<dbReference type="Pfam" id="PF00005">
    <property type="entry name" value="ABC_tran"/>
    <property type="match status" value="1"/>
</dbReference>
<feature type="domain" description="ABC transporter" evidence="4">
    <location>
        <begin position="8"/>
        <end position="239"/>
    </location>
</feature>
<keyword evidence="6" id="KW-1185">Reference proteome</keyword>
<keyword evidence="2" id="KW-0547">Nucleotide-binding</keyword>
<dbReference type="RefSeq" id="WP_254089849.1">
    <property type="nucleotide sequence ID" value="NZ_JAHESC010000009.1"/>
</dbReference>
<dbReference type="SUPFAM" id="SSF52540">
    <property type="entry name" value="P-loop containing nucleoside triphosphate hydrolases"/>
    <property type="match status" value="1"/>
</dbReference>
<name>A0AAP2D7N9_9BACT</name>
<dbReference type="InterPro" id="IPR003439">
    <property type="entry name" value="ABC_transporter-like_ATP-bd"/>
</dbReference>
<protein>
    <submittedName>
        <fullName evidence="5">ATP-binding cassette domain-containing protein</fullName>
    </submittedName>
</protein>
<evidence type="ECO:0000256" key="3">
    <source>
        <dbReference type="ARBA" id="ARBA00022840"/>
    </source>
</evidence>
<dbReference type="AlphaFoldDB" id="A0AAP2D7N9"/>
<dbReference type="EMBL" id="JAHESC010000009">
    <property type="protein sequence ID" value="MBT1686612.1"/>
    <property type="molecule type" value="Genomic_DNA"/>
</dbReference>
<organism evidence="5 6">
    <name type="scientific">Dawidia soli</name>
    <dbReference type="NCBI Taxonomy" id="2782352"/>
    <lineage>
        <taxon>Bacteria</taxon>
        <taxon>Pseudomonadati</taxon>
        <taxon>Bacteroidota</taxon>
        <taxon>Cytophagia</taxon>
        <taxon>Cytophagales</taxon>
        <taxon>Chryseotaleaceae</taxon>
        <taxon>Dawidia</taxon>
    </lineage>
</organism>
<dbReference type="GO" id="GO:0005524">
    <property type="term" value="F:ATP binding"/>
    <property type="evidence" value="ECO:0007669"/>
    <property type="project" value="UniProtKB-KW"/>
</dbReference>
<dbReference type="InterPro" id="IPR017871">
    <property type="entry name" value="ABC_transporter-like_CS"/>
</dbReference>
<dbReference type="GO" id="GO:0016887">
    <property type="term" value="F:ATP hydrolysis activity"/>
    <property type="evidence" value="ECO:0007669"/>
    <property type="project" value="InterPro"/>
</dbReference>
<evidence type="ECO:0000313" key="5">
    <source>
        <dbReference type="EMBL" id="MBT1686612.1"/>
    </source>
</evidence>
<evidence type="ECO:0000259" key="4">
    <source>
        <dbReference type="PROSITE" id="PS50893"/>
    </source>
</evidence>
<evidence type="ECO:0000256" key="2">
    <source>
        <dbReference type="ARBA" id="ARBA00022741"/>
    </source>
</evidence>
<dbReference type="PROSITE" id="PS00211">
    <property type="entry name" value="ABC_TRANSPORTER_1"/>
    <property type="match status" value="1"/>
</dbReference>
<accession>A0AAP2D7N9</accession>
<keyword evidence="3 5" id="KW-0067">ATP-binding</keyword>
<dbReference type="PROSITE" id="PS50893">
    <property type="entry name" value="ABC_TRANSPORTER_2"/>
    <property type="match status" value="1"/>
</dbReference>